<dbReference type="SUPFAM" id="SSF52540">
    <property type="entry name" value="P-loop containing nucleoside triphosphate hydrolases"/>
    <property type="match status" value="1"/>
</dbReference>
<gene>
    <name evidence="1" type="ORF">S01H4_52228</name>
</gene>
<reference evidence="1" key="1">
    <citation type="journal article" date="2014" name="Front. Microbiol.">
        <title>High frequency of phylogenetically diverse reductive dehalogenase-homologous genes in deep subseafloor sedimentary metagenomes.</title>
        <authorList>
            <person name="Kawai M."/>
            <person name="Futagami T."/>
            <person name="Toyoda A."/>
            <person name="Takaki Y."/>
            <person name="Nishi S."/>
            <person name="Hori S."/>
            <person name="Arai W."/>
            <person name="Tsubouchi T."/>
            <person name="Morono Y."/>
            <person name="Uchiyama I."/>
            <person name="Ito T."/>
            <person name="Fujiyama A."/>
            <person name="Inagaki F."/>
            <person name="Takami H."/>
        </authorList>
    </citation>
    <scope>NUCLEOTIDE SEQUENCE</scope>
    <source>
        <strain evidence="1">Expedition CK06-06</strain>
    </source>
</reference>
<feature type="non-terminal residue" evidence="1">
    <location>
        <position position="230"/>
    </location>
</feature>
<proteinExistence type="predicted"/>
<organism evidence="1">
    <name type="scientific">marine sediment metagenome</name>
    <dbReference type="NCBI Taxonomy" id="412755"/>
    <lineage>
        <taxon>unclassified sequences</taxon>
        <taxon>metagenomes</taxon>
        <taxon>ecological metagenomes</taxon>
    </lineage>
</organism>
<dbReference type="EMBL" id="BART01029816">
    <property type="protein sequence ID" value="GAH11076.1"/>
    <property type="molecule type" value="Genomic_DNA"/>
</dbReference>
<name>X1CRM4_9ZZZZ</name>
<protein>
    <recommendedName>
        <fullName evidence="2">DNA2/NAM7 helicase-like C-terminal domain-containing protein</fullName>
    </recommendedName>
</protein>
<evidence type="ECO:0008006" key="2">
    <source>
        <dbReference type="Google" id="ProtNLM"/>
    </source>
</evidence>
<dbReference type="Pfam" id="PF13604">
    <property type="entry name" value="AAA_30"/>
    <property type="match status" value="1"/>
</dbReference>
<accession>X1CRM4</accession>
<dbReference type="AlphaFoldDB" id="X1CRM4"/>
<evidence type="ECO:0000313" key="1">
    <source>
        <dbReference type="EMBL" id="GAH11076.1"/>
    </source>
</evidence>
<dbReference type="Gene3D" id="3.40.50.300">
    <property type="entry name" value="P-loop containing nucleotide triphosphate hydrolases"/>
    <property type="match status" value="1"/>
</dbReference>
<sequence length="230" mass="26595">MERNGISYRIASFTGKAVARIREITEKKEPATLHMMIAKSKIYKKDNFRHLILDEASMITTELLFEFRKRFDHKFKITFVGDINQLEPIGWGSLFYSLIQTQIIPTVVLKTVHRTKNSEDNGILINSRKIVENNENYFDYTITPNFQIMQGDLKTVQSLVEILVNKGFDPNKIGIISPYNRDLGELNQKCSHLFNGVNRSVVDDRGKKWRIGDRIVATQNNYSFDIMNGD</sequence>
<dbReference type="InterPro" id="IPR027417">
    <property type="entry name" value="P-loop_NTPase"/>
</dbReference>
<comment type="caution">
    <text evidence="1">The sequence shown here is derived from an EMBL/GenBank/DDBJ whole genome shotgun (WGS) entry which is preliminary data.</text>
</comment>